<dbReference type="GO" id="GO:0009307">
    <property type="term" value="P:DNA restriction-modification system"/>
    <property type="evidence" value="ECO:0007669"/>
    <property type="project" value="UniProtKB-KW"/>
</dbReference>
<organism evidence="2 3">
    <name type="scientific">Runella aurantiaca</name>
    <dbReference type="NCBI Taxonomy" id="2282308"/>
    <lineage>
        <taxon>Bacteria</taxon>
        <taxon>Pseudomonadati</taxon>
        <taxon>Bacteroidota</taxon>
        <taxon>Cytophagia</taxon>
        <taxon>Cytophagales</taxon>
        <taxon>Spirosomataceae</taxon>
        <taxon>Runella</taxon>
    </lineage>
</organism>
<keyword evidence="1" id="KW-0680">Restriction system</keyword>
<dbReference type="InterPro" id="IPR051268">
    <property type="entry name" value="Type-I_R_enzyme_R_subunit"/>
</dbReference>
<gene>
    <name evidence="2" type="ORF">DVG78_13650</name>
</gene>
<keyword evidence="3" id="KW-1185">Reference proteome</keyword>
<reference evidence="2 3" key="1">
    <citation type="submission" date="2018-07" db="EMBL/GenBank/DDBJ databases">
        <title>Genome analysis of Runella aurantiaca.</title>
        <authorList>
            <person name="Yang X."/>
        </authorList>
    </citation>
    <scope>NUCLEOTIDE SEQUENCE [LARGE SCALE GENOMIC DNA]</scope>
    <source>
        <strain evidence="2 3">YX9</strain>
    </source>
</reference>
<name>A0A369IG35_9BACT</name>
<protein>
    <submittedName>
        <fullName evidence="2">Uncharacterized protein</fullName>
    </submittedName>
</protein>
<sequence length="93" mass="10898">MKDGVVLDLLYEARDIDQHVHDQKSIDEWFETITYGMNDLPKAELKKKWGTMQKVLSTKSRLEKIVFDIKMDFLMKPRLRDGRGNAMLVARSI</sequence>
<dbReference type="Proteomes" id="UP000253141">
    <property type="component" value="Unassembled WGS sequence"/>
</dbReference>
<proteinExistence type="predicted"/>
<comment type="caution">
    <text evidence="2">The sequence shown here is derived from an EMBL/GenBank/DDBJ whole genome shotgun (WGS) entry which is preliminary data.</text>
</comment>
<evidence type="ECO:0000313" key="2">
    <source>
        <dbReference type="EMBL" id="RDB05616.1"/>
    </source>
</evidence>
<evidence type="ECO:0000256" key="1">
    <source>
        <dbReference type="ARBA" id="ARBA00022747"/>
    </source>
</evidence>
<dbReference type="AlphaFoldDB" id="A0A369IG35"/>
<dbReference type="PANTHER" id="PTHR30195">
    <property type="entry name" value="TYPE I SITE-SPECIFIC DEOXYRIBONUCLEASE PROTEIN SUBUNIT M AND R"/>
    <property type="match status" value="1"/>
</dbReference>
<evidence type="ECO:0000313" key="3">
    <source>
        <dbReference type="Proteomes" id="UP000253141"/>
    </source>
</evidence>
<dbReference type="EMBL" id="QPIW01000009">
    <property type="protein sequence ID" value="RDB05616.1"/>
    <property type="molecule type" value="Genomic_DNA"/>
</dbReference>
<accession>A0A369IG35</accession>
<dbReference type="PANTHER" id="PTHR30195:SF15">
    <property type="entry name" value="TYPE I RESTRICTION ENZYME HINDI ENDONUCLEASE SUBUNIT"/>
    <property type="match status" value="1"/>
</dbReference>